<feature type="domain" description="CREG-like beta-barrel" evidence="2">
    <location>
        <begin position="3"/>
        <end position="146"/>
    </location>
</feature>
<dbReference type="InterPro" id="IPR037119">
    <property type="entry name" value="Haem_oxidase_HugZ-like_sf"/>
</dbReference>
<evidence type="ECO:0000259" key="1">
    <source>
        <dbReference type="Pfam" id="PF10615"/>
    </source>
</evidence>
<dbReference type="GO" id="GO:0005737">
    <property type="term" value="C:cytoplasm"/>
    <property type="evidence" value="ECO:0007669"/>
    <property type="project" value="UniProtKB-ARBA"/>
</dbReference>
<comment type="caution">
    <text evidence="3">The sequence shown here is derived from an EMBL/GenBank/DDBJ whole genome shotgun (WGS) entry which is preliminary data.</text>
</comment>
<organism evidence="3 4">
    <name type="scientific">Spartinivicinus marinus</name>
    <dbReference type="NCBI Taxonomy" id="2994442"/>
    <lineage>
        <taxon>Bacteria</taxon>
        <taxon>Pseudomonadati</taxon>
        <taxon>Pseudomonadota</taxon>
        <taxon>Gammaproteobacteria</taxon>
        <taxon>Oceanospirillales</taxon>
        <taxon>Zooshikellaceae</taxon>
        <taxon>Spartinivicinus</taxon>
    </lineage>
</organism>
<reference evidence="3 4" key="1">
    <citation type="submission" date="2020-07" db="EMBL/GenBank/DDBJ databases">
        <title>Endozoicomonas sp. nov., isolated from sediment.</title>
        <authorList>
            <person name="Gu T."/>
        </authorList>
    </citation>
    <scope>NUCLEOTIDE SEQUENCE [LARGE SCALE GENOMIC DNA]</scope>
    <source>
        <strain evidence="3 4">SM1973</strain>
    </source>
</reference>
<evidence type="ECO:0000313" key="4">
    <source>
        <dbReference type="Proteomes" id="UP000569732"/>
    </source>
</evidence>
<accession>A0A853I5L9</accession>
<dbReference type="SUPFAM" id="SSF50475">
    <property type="entry name" value="FMN-binding split barrel"/>
    <property type="match status" value="1"/>
</dbReference>
<dbReference type="InterPro" id="IPR019595">
    <property type="entry name" value="DUF2470"/>
</dbReference>
<dbReference type="RefSeq" id="WP_180570634.1">
    <property type="nucleotide sequence ID" value="NZ_JACCKB010000046.1"/>
</dbReference>
<name>A0A853I5L9_9GAMM</name>
<keyword evidence="4" id="KW-1185">Reference proteome</keyword>
<gene>
    <name evidence="3" type="ORF">H0A36_21690</name>
</gene>
<evidence type="ECO:0000259" key="2">
    <source>
        <dbReference type="Pfam" id="PF13883"/>
    </source>
</evidence>
<dbReference type="InterPro" id="IPR012349">
    <property type="entry name" value="Split_barrel_FMN-bd"/>
</dbReference>
<proteinExistence type="predicted"/>
<dbReference type="Pfam" id="PF10615">
    <property type="entry name" value="DUF2470"/>
    <property type="match status" value="1"/>
</dbReference>
<dbReference type="EMBL" id="JACCKB010000046">
    <property type="protein sequence ID" value="NYZ68633.1"/>
    <property type="molecule type" value="Genomic_DNA"/>
</dbReference>
<sequence>MSKKEQAALAARQLLLNQYHGVLATQSLSLPGYPFGSVVPYCLDGKGNLVMLISRIAQHTKNIEADNKVSLTVTEADIDDIQTGARLTWVGDAYQVNDPLLAERYYAFFPQARGYHQTHDFDFYVIELVRARFIGGFGEIYWLEPELLVKSNPFFGEVEQGMVQHMNQDHTKAMITYCQKASIQLPDGVTPQMAGIDSEGFNLRVADKVIRLAFHEVAETPQQVRKQLVAMAG</sequence>
<evidence type="ECO:0000313" key="3">
    <source>
        <dbReference type="EMBL" id="NYZ68633.1"/>
    </source>
</evidence>
<dbReference type="AlphaFoldDB" id="A0A853I5L9"/>
<dbReference type="Gene3D" id="3.20.180.10">
    <property type="entry name" value="PNP-oxidase-like"/>
    <property type="match status" value="1"/>
</dbReference>
<feature type="domain" description="DUF2470" evidence="1">
    <location>
        <begin position="159"/>
        <end position="231"/>
    </location>
</feature>
<dbReference type="Gene3D" id="2.30.110.10">
    <property type="entry name" value="Electron Transport, Fmn-binding Protein, Chain A"/>
    <property type="match status" value="1"/>
</dbReference>
<dbReference type="Pfam" id="PF13883">
    <property type="entry name" value="CREG_beta-barrel"/>
    <property type="match status" value="1"/>
</dbReference>
<dbReference type="InterPro" id="IPR055343">
    <property type="entry name" value="CREG_beta-barrel"/>
</dbReference>
<dbReference type="Proteomes" id="UP000569732">
    <property type="component" value="Unassembled WGS sequence"/>
</dbReference>
<protein>
    <submittedName>
        <fullName evidence="3">HugZ family protein</fullName>
    </submittedName>
</protein>
<dbReference type="PANTHER" id="PTHR13343">
    <property type="entry name" value="CREG1 PROTEIN"/>
    <property type="match status" value="1"/>
</dbReference>
<dbReference type="PANTHER" id="PTHR13343:SF17">
    <property type="entry name" value="CELLULAR REPRESSOR OF E1A-STIMULATED GENES, ISOFORM A"/>
    <property type="match status" value="1"/>
</dbReference>